<dbReference type="SUPFAM" id="SSF56024">
    <property type="entry name" value="Phospholipase D/nuclease"/>
    <property type="match status" value="1"/>
</dbReference>
<gene>
    <name evidence="1" type="ORF">GS505_01730</name>
</gene>
<reference evidence="1" key="1">
    <citation type="journal article" date="2020" name="Environ. Microbiol.">
        <title>The novel and transferable erm(51) gene confers Macrolides, Lincosamides, and Streptogramins B (MLSB) resistance to clonal Rhodococcus equi in the environment.</title>
        <authorList>
            <person name="Huber L."/>
            <person name="Giguere S."/>
            <person name="Slovis N.M."/>
            <person name="Alvarez-Narvaez S."/>
            <person name="Hart K.A."/>
            <person name="Greiter M."/>
            <person name="Morris E.R.A."/>
            <person name="Cohen N.D."/>
        </authorList>
    </citation>
    <scope>NUCLEOTIDE SEQUENCE</scope>
    <source>
        <strain evidence="1">Lh_141_1</strain>
    </source>
</reference>
<dbReference type="EMBL" id="WUYZ01000001">
    <property type="protein sequence ID" value="NKS24598.1"/>
    <property type="molecule type" value="Genomic_DNA"/>
</dbReference>
<proteinExistence type="predicted"/>
<sequence length="170" mass="18904">MRRITTRGDGPTLLASDAVESLFIAELMSPSPDVWLLSPWVSDIPVIDNRAGSFAGLAQGMGGHTILLTRALIELATLGTHVHVVVRPDPRNTKVTDKLRAATDTTRRINIVVRDNLHEKALLTSRFHLHGSMNFTHYGRTVNEESLVLENDVSNISRANLDYHERFGTR</sequence>
<organism evidence="1 2">
    <name type="scientific">Rhodococcus hoagii</name>
    <name type="common">Corynebacterium equii</name>
    <dbReference type="NCBI Taxonomy" id="43767"/>
    <lineage>
        <taxon>Bacteria</taxon>
        <taxon>Bacillati</taxon>
        <taxon>Actinomycetota</taxon>
        <taxon>Actinomycetes</taxon>
        <taxon>Mycobacteriales</taxon>
        <taxon>Nocardiaceae</taxon>
        <taxon>Prescottella</taxon>
    </lineage>
</organism>
<dbReference type="AlphaFoldDB" id="A0AAE4ZBY0"/>
<name>A0AAE4ZBY0_RHOHA</name>
<comment type="caution">
    <text evidence="1">The sequence shown here is derived from an EMBL/GenBank/DDBJ whole genome shotgun (WGS) entry which is preliminary data.</text>
</comment>
<evidence type="ECO:0008006" key="3">
    <source>
        <dbReference type="Google" id="ProtNLM"/>
    </source>
</evidence>
<dbReference type="NCBIfam" id="NF041068">
    <property type="entry name" value="DpdK"/>
    <property type="match status" value="1"/>
</dbReference>
<dbReference type="Proteomes" id="UP000605618">
    <property type="component" value="Unassembled WGS sequence"/>
</dbReference>
<evidence type="ECO:0000313" key="1">
    <source>
        <dbReference type="EMBL" id="NKS24598.1"/>
    </source>
</evidence>
<dbReference type="RefSeq" id="WP_404314142.1">
    <property type="nucleotide sequence ID" value="NZ_CP173203.1"/>
</dbReference>
<protein>
    <recommendedName>
        <fullName evidence="3">Phospholipase D-like domain-containing protein</fullName>
    </recommendedName>
</protein>
<accession>A0AAE4ZBY0</accession>
<evidence type="ECO:0000313" key="2">
    <source>
        <dbReference type="Proteomes" id="UP000605618"/>
    </source>
</evidence>